<dbReference type="Gene3D" id="3.90.220.20">
    <property type="entry name" value="DNA methylase specificity domains"/>
    <property type="match status" value="2"/>
</dbReference>
<evidence type="ECO:0000259" key="4">
    <source>
        <dbReference type="Pfam" id="PF01420"/>
    </source>
</evidence>
<dbReference type="CDD" id="cd17260">
    <property type="entry name" value="RMtype1_S_EcoEI-TRD1-CR1_like"/>
    <property type="match status" value="1"/>
</dbReference>
<dbReference type="InterPro" id="IPR044946">
    <property type="entry name" value="Restrct_endonuc_typeI_TRD_sf"/>
</dbReference>
<dbReference type="InterPro" id="IPR052021">
    <property type="entry name" value="Type-I_RS_S_subunit"/>
</dbReference>
<dbReference type="PANTHER" id="PTHR30408">
    <property type="entry name" value="TYPE-1 RESTRICTION ENZYME ECOKI SPECIFICITY PROTEIN"/>
    <property type="match status" value="1"/>
</dbReference>
<dbReference type="RefSeq" id="WP_342019607.1">
    <property type="nucleotide sequence ID" value="NZ_JBBYAK010000001.1"/>
</dbReference>
<dbReference type="CDD" id="cd17283">
    <property type="entry name" value="RMtype1_S_Hpy180ORF7835P_TRD2-CR2_like"/>
    <property type="match status" value="1"/>
</dbReference>
<dbReference type="EC" id="3.1.21.-" evidence="5"/>
<feature type="domain" description="Type I restriction modification DNA specificity" evidence="4">
    <location>
        <begin position="5"/>
        <end position="180"/>
    </location>
</feature>
<keyword evidence="5" id="KW-0255">Endonuclease</keyword>
<keyword evidence="5" id="KW-0540">Nuclease</keyword>
<comment type="similarity">
    <text evidence="1">Belongs to the type-I restriction system S methylase family.</text>
</comment>
<evidence type="ECO:0000313" key="6">
    <source>
        <dbReference type="Proteomes" id="UP001459714"/>
    </source>
</evidence>
<keyword evidence="5" id="KW-0378">Hydrolase</keyword>
<gene>
    <name evidence="5" type="ORF">NST17_02375</name>
</gene>
<evidence type="ECO:0000256" key="2">
    <source>
        <dbReference type="ARBA" id="ARBA00022747"/>
    </source>
</evidence>
<dbReference type="GO" id="GO:0016787">
    <property type="term" value="F:hydrolase activity"/>
    <property type="evidence" value="ECO:0007669"/>
    <property type="project" value="UniProtKB-KW"/>
</dbReference>
<dbReference type="GO" id="GO:0004519">
    <property type="term" value="F:endonuclease activity"/>
    <property type="evidence" value="ECO:0007669"/>
    <property type="project" value="UniProtKB-KW"/>
</dbReference>
<accession>A0ABU9JVL4</accession>
<dbReference type="Gene3D" id="1.10.287.1120">
    <property type="entry name" value="Bipartite methylase S protein"/>
    <property type="match status" value="1"/>
</dbReference>
<feature type="domain" description="Type I restriction modification DNA specificity" evidence="4">
    <location>
        <begin position="219"/>
        <end position="392"/>
    </location>
</feature>
<dbReference type="EMBL" id="JBBYAK010000001">
    <property type="protein sequence ID" value="MEL3956071.1"/>
    <property type="molecule type" value="Genomic_DNA"/>
</dbReference>
<evidence type="ECO:0000313" key="5">
    <source>
        <dbReference type="EMBL" id="MEL3956071.1"/>
    </source>
</evidence>
<dbReference type="Proteomes" id="UP001459714">
    <property type="component" value="Unassembled WGS sequence"/>
</dbReference>
<evidence type="ECO:0000256" key="1">
    <source>
        <dbReference type="ARBA" id="ARBA00010923"/>
    </source>
</evidence>
<proteinExistence type="inferred from homology"/>
<name>A0ABU9JVL4_9BACI</name>
<keyword evidence="6" id="KW-1185">Reference proteome</keyword>
<organism evidence="5 6">
    <name type="scientific">Caldifermentibacillus hisashii</name>
    <dbReference type="NCBI Taxonomy" id="996558"/>
    <lineage>
        <taxon>Bacteria</taxon>
        <taxon>Bacillati</taxon>
        <taxon>Bacillota</taxon>
        <taxon>Bacilli</taxon>
        <taxon>Bacillales</taxon>
        <taxon>Bacillaceae</taxon>
        <taxon>Caldifermentibacillus</taxon>
    </lineage>
</organism>
<dbReference type="Pfam" id="PF01420">
    <property type="entry name" value="Methylase_S"/>
    <property type="match status" value="2"/>
</dbReference>
<dbReference type="SUPFAM" id="SSF116734">
    <property type="entry name" value="DNA methylase specificity domain"/>
    <property type="match status" value="2"/>
</dbReference>
<reference evidence="5 6" key="1">
    <citation type="submission" date="2024-03" db="EMBL/GenBank/DDBJ databases">
        <title>Bacilli Hybrid Assemblies.</title>
        <authorList>
            <person name="Kovac J."/>
        </authorList>
    </citation>
    <scope>NUCLEOTIDE SEQUENCE [LARGE SCALE GENOMIC DNA]</scope>
    <source>
        <strain evidence="5 6">FSL M8-0022</strain>
    </source>
</reference>
<dbReference type="PANTHER" id="PTHR30408:SF13">
    <property type="entry name" value="TYPE I RESTRICTION ENZYME HINDI SPECIFICITY SUBUNIT"/>
    <property type="match status" value="1"/>
</dbReference>
<dbReference type="InterPro" id="IPR000055">
    <property type="entry name" value="Restrct_endonuc_typeI_TRD"/>
</dbReference>
<keyword evidence="3" id="KW-0238">DNA-binding</keyword>
<sequence length="417" mass="47675">MSFNEWREEKLEDVIEFNPSETIKKGKVVKKIGMDKLMPFQRKIEGFVVTKYTSGTKFRNGDTLLARITPCLENGKTAQVSILEEGEVGFGSTEFIVLREKPGISDRNFIYYLSISPKLRDIAIKSMTGTSGRQRAQVDVIKNSIIKLPPIEEQRQIANILSSLDEKIEINNEINKKLEEMAQAIFKHWFVDFEFPNENGEPYKSSGGEMVESELGMIPKGWKVTKIGDVTKIVRGASPRPIQSYISNTGMPWVKISDASESNTKYIYKTKEFIKNEGISKSREVLPGTLILSNSATPGIPKFMLIKACVHDGWLIFNDYKDISKEYLYYCLIREREGILSLSNGSVFRNLKTDILKNYKIIIPDNKVLNKIQNYFFTTNKEIEKRTIENEVLINIRDTLLPKLMSGEIRVPVEEEK</sequence>
<comment type="caution">
    <text evidence="5">The sequence shown here is derived from an EMBL/GenBank/DDBJ whole genome shotgun (WGS) entry which is preliminary data.</text>
</comment>
<evidence type="ECO:0000256" key="3">
    <source>
        <dbReference type="ARBA" id="ARBA00023125"/>
    </source>
</evidence>
<keyword evidence="2" id="KW-0680">Restriction system</keyword>
<protein>
    <submittedName>
        <fullName evidence="5">Restriction endonuclease subunit S</fullName>
        <ecNumber evidence="5">3.1.21.-</ecNumber>
    </submittedName>
</protein>